<dbReference type="NCBIfam" id="NF002003">
    <property type="entry name" value="PRK00802.1-3"/>
    <property type="match status" value="1"/>
</dbReference>
<dbReference type="GO" id="GO:0006284">
    <property type="term" value="P:base-excision repair"/>
    <property type="evidence" value="ECO:0007669"/>
    <property type="project" value="InterPro"/>
</dbReference>
<comment type="similarity">
    <text evidence="1 5">Belongs to the DNA glycosylase MPG family.</text>
</comment>
<dbReference type="GO" id="GO:0003677">
    <property type="term" value="F:DNA binding"/>
    <property type="evidence" value="ECO:0007669"/>
    <property type="project" value="InterPro"/>
</dbReference>
<dbReference type="InterPro" id="IPR003180">
    <property type="entry name" value="MPG"/>
</dbReference>
<keyword evidence="3 5" id="KW-0378">Hydrolase</keyword>
<dbReference type="GO" id="GO:0003905">
    <property type="term" value="F:alkylbase DNA N-glycosylase activity"/>
    <property type="evidence" value="ECO:0007669"/>
    <property type="project" value="InterPro"/>
</dbReference>
<evidence type="ECO:0000313" key="7">
    <source>
        <dbReference type="Proteomes" id="UP000521075"/>
    </source>
</evidence>
<dbReference type="InterPro" id="IPR036995">
    <property type="entry name" value="MPG_sf"/>
</dbReference>
<organism evidence="6 7">
    <name type="scientific">Leifsonia naganoensis</name>
    <dbReference type="NCBI Taxonomy" id="150025"/>
    <lineage>
        <taxon>Bacteria</taxon>
        <taxon>Bacillati</taxon>
        <taxon>Actinomycetota</taxon>
        <taxon>Actinomycetes</taxon>
        <taxon>Micrococcales</taxon>
        <taxon>Microbacteriaceae</taxon>
        <taxon>Leifsonia</taxon>
    </lineage>
</organism>
<keyword evidence="6" id="KW-0326">Glycosidase</keyword>
<dbReference type="EMBL" id="JACCHJ010000001">
    <property type="protein sequence ID" value="NYK08611.1"/>
    <property type="molecule type" value="Genomic_DNA"/>
</dbReference>
<keyword evidence="7" id="KW-1185">Reference proteome</keyword>
<dbReference type="InterPro" id="IPR011034">
    <property type="entry name" value="Formyl_transferase-like_C_sf"/>
</dbReference>
<dbReference type="EC" id="3.2.2.-" evidence="5"/>
<dbReference type="AlphaFoldDB" id="A0A853DQI0"/>
<dbReference type="Pfam" id="PF02245">
    <property type="entry name" value="Pur_DNA_glyco"/>
    <property type="match status" value="1"/>
</dbReference>
<dbReference type="RefSeq" id="WP_179699662.1">
    <property type="nucleotide sequence ID" value="NZ_BAAAHA010000004.1"/>
</dbReference>
<reference evidence="6 7" key="1">
    <citation type="submission" date="2020-07" db="EMBL/GenBank/DDBJ databases">
        <title>Sequencing the genomes of 1000 actinobacteria strains.</title>
        <authorList>
            <person name="Klenk H.-P."/>
        </authorList>
    </citation>
    <scope>NUCLEOTIDE SEQUENCE [LARGE SCALE GENOMIC DNA]</scope>
    <source>
        <strain evidence="6 7">DSM 15166</strain>
    </source>
</reference>
<gene>
    <name evidence="6" type="ORF">HNR14_000492</name>
</gene>
<name>A0A853DQI0_9MICO</name>
<comment type="caution">
    <text evidence="6">The sequence shown here is derived from an EMBL/GenBank/DDBJ whole genome shotgun (WGS) entry which is preliminary data.</text>
</comment>
<keyword evidence="2 5" id="KW-0227">DNA damage</keyword>
<dbReference type="CDD" id="cd00540">
    <property type="entry name" value="AAG"/>
    <property type="match status" value="1"/>
</dbReference>
<keyword evidence="4 5" id="KW-0234">DNA repair</keyword>
<dbReference type="PANTHER" id="PTHR10429:SF0">
    <property type="entry name" value="DNA-3-METHYLADENINE GLYCOSYLASE"/>
    <property type="match status" value="1"/>
</dbReference>
<evidence type="ECO:0000256" key="5">
    <source>
        <dbReference type="HAMAP-Rule" id="MF_00527"/>
    </source>
</evidence>
<dbReference type="Proteomes" id="UP000521075">
    <property type="component" value="Unassembled WGS sequence"/>
</dbReference>
<sequence length="209" mass="22320">MPLHHPRREVFEASSLEVAPRLLGAVLRHTTAQGTVGLRITEVEAYIGDGLDPGSHAFRGRTKRNAVMYGPPGHLYAYFTYGMHVCANVVCSPEGEATAVLLRAAEVVEGEPLAEVRRVGASGRTIPHRDLARGPARLVVAAGIALADDGADLFGGRFELLLPDEQAEYATGPRTGVSGAGGGAAFPWRYWLPGDPTVSPYKRHPKSDD</sequence>
<evidence type="ECO:0000313" key="6">
    <source>
        <dbReference type="EMBL" id="NYK08611.1"/>
    </source>
</evidence>
<protein>
    <recommendedName>
        <fullName evidence="5">Putative 3-methyladenine DNA glycosylase</fullName>
        <ecNumber evidence="5">3.2.2.-</ecNumber>
    </recommendedName>
</protein>
<evidence type="ECO:0000256" key="3">
    <source>
        <dbReference type="ARBA" id="ARBA00022801"/>
    </source>
</evidence>
<dbReference type="SUPFAM" id="SSF50486">
    <property type="entry name" value="FMT C-terminal domain-like"/>
    <property type="match status" value="1"/>
</dbReference>
<proteinExistence type="inferred from homology"/>
<dbReference type="PANTHER" id="PTHR10429">
    <property type="entry name" value="DNA-3-METHYLADENINE GLYCOSYLASE"/>
    <property type="match status" value="1"/>
</dbReference>
<dbReference type="HAMAP" id="MF_00527">
    <property type="entry name" value="3MGH"/>
    <property type="match status" value="1"/>
</dbReference>
<evidence type="ECO:0000256" key="1">
    <source>
        <dbReference type="ARBA" id="ARBA00009232"/>
    </source>
</evidence>
<evidence type="ECO:0000256" key="2">
    <source>
        <dbReference type="ARBA" id="ARBA00022763"/>
    </source>
</evidence>
<evidence type="ECO:0000256" key="4">
    <source>
        <dbReference type="ARBA" id="ARBA00023204"/>
    </source>
</evidence>
<dbReference type="NCBIfam" id="TIGR00567">
    <property type="entry name" value="3mg"/>
    <property type="match status" value="1"/>
</dbReference>
<dbReference type="Gene3D" id="3.10.300.10">
    <property type="entry name" value="Methylpurine-DNA glycosylase (MPG)"/>
    <property type="match status" value="1"/>
</dbReference>
<accession>A0A853DQI0</accession>